<dbReference type="Proteomes" id="UP000673375">
    <property type="component" value="Unassembled WGS sequence"/>
</dbReference>
<feature type="region of interest" description="Disordered" evidence="1">
    <location>
        <begin position="127"/>
        <end position="164"/>
    </location>
</feature>
<evidence type="ECO:0000313" key="2">
    <source>
        <dbReference type="EMBL" id="MBP1045431.1"/>
    </source>
</evidence>
<evidence type="ECO:0000256" key="1">
    <source>
        <dbReference type="SAM" id="MobiDB-lite"/>
    </source>
</evidence>
<comment type="caution">
    <text evidence="2">The sequence shown here is derived from an EMBL/GenBank/DDBJ whole genome shotgun (WGS) entry which is preliminary data.</text>
</comment>
<feature type="region of interest" description="Disordered" evidence="1">
    <location>
        <begin position="76"/>
        <end position="101"/>
    </location>
</feature>
<dbReference type="EMBL" id="JAEDXU010000001">
    <property type="protein sequence ID" value="MBP1045431.1"/>
    <property type="molecule type" value="Genomic_DNA"/>
</dbReference>
<feature type="compositionally biased region" description="Polar residues" evidence="1">
    <location>
        <begin position="138"/>
        <end position="161"/>
    </location>
</feature>
<keyword evidence="3" id="KW-1185">Reference proteome</keyword>
<name>A0ABS4CGZ8_9ENTE</name>
<proteinExistence type="predicted"/>
<gene>
    <name evidence="2" type="ORF">I6N96_04020</name>
</gene>
<accession>A0ABS4CGZ8</accession>
<sequence length="312" mass="36255">MVAKHPEAVPLDLKVREEHPVVSPKEAQLLHPDKITNNKDFICAAHEKCEAPITCRCIDKKNKTAAFVEGRQSINKHHPDCKFSDKNTEDEASSKPNYQSTEKQFEDVFTGKNILYLYDTTYKTTKENQKISSKKGTKNLTKQQSTVPSKNTNSLPKQQKQTRIDSLRKQVNEYELNPDEKVLDKKTGNTIKIKNIFIPVAKNILSSERRFDRILIYFGEAYINEPKTEGKDFNIRFSDNVNLKYANGKPAFFIDKETLYKEFPVIMQKWEKNKNMRVNAYIRAHFSINGNYINFDVEKESLPYLFFLTLIK</sequence>
<reference evidence="2 3" key="1">
    <citation type="submission" date="2020-12" db="EMBL/GenBank/DDBJ databases">
        <title>Vagococcus allomyrinae sp. nov. and Enterococcus lavae sp. nov., isolated from the larvae of Allomyrina dichotoma.</title>
        <authorList>
            <person name="Lee S.D."/>
        </authorList>
    </citation>
    <scope>NUCLEOTIDE SEQUENCE [LARGE SCALE GENOMIC DNA]</scope>
    <source>
        <strain evidence="2 3">BWM-S5</strain>
    </source>
</reference>
<evidence type="ECO:0000313" key="3">
    <source>
        <dbReference type="Proteomes" id="UP000673375"/>
    </source>
</evidence>
<dbReference type="RefSeq" id="WP_209556189.1">
    <property type="nucleotide sequence ID" value="NZ_JAEDXU010000001.1"/>
</dbReference>
<organism evidence="2 3">
    <name type="scientific">Enterococcus larvae</name>
    <dbReference type="NCBI Taxonomy" id="2794352"/>
    <lineage>
        <taxon>Bacteria</taxon>
        <taxon>Bacillati</taxon>
        <taxon>Bacillota</taxon>
        <taxon>Bacilli</taxon>
        <taxon>Lactobacillales</taxon>
        <taxon>Enterococcaceae</taxon>
        <taxon>Enterococcus</taxon>
    </lineage>
</organism>
<feature type="compositionally biased region" description="Basic and acidic residues" evidence="1">
    <location>
        <begin position="77"/>
        <end position="93"/>
    </location>
</feature>
<protein>
    <submittedName>
        <fullName evidence="2">Uncharacterized protein</fullName>
    </submittedName>
</protein>